<proteinExistence type="predicted"/>
<protein>
    <submittedName>
        <fullName evidence="1">Uncharacterized protein</fullName>
    </submittedName>
</protein>
<evidence type="ECO:0000313" key="1">
    <source>
        <dbReference type="EMBL" id="KAH6938353.1"/>
    </source>
</evidence>
<keyword evidence="2" id="KW-1185">Reference proteome</keyword>
<sequence length="121" mass="13110">MLLDGWDPRPPVPYVLFASPLTPSGCPAHVAHPDNKVANSITHDSTDRASPPLLGTGTRDALFTYHDITLHCRLSRLTLPPPHRSFPSTTNTRGTNSRPTPFSLLHILPSSTPGCTRRPAA</sequence>
<comment type="caution">
    <text evidence="1">The sequence shown here is derived from an EMBL/GenBank/DDBJ whole genome shotgun (WGS) entry which is preliminary data.</text>
</comment>
<organism evidence="1 2">
    <name type="scientific">Hyalomma asiaticum</name>
    <name type="common">Tick</name>
    <dbReference type="NCBI Taxonomy" id="266040"/>
    <lineage>
        <taxon>Eukaryota</taxon>
        <taxon>Metazoa</taxon>
        <taxon>Ecdysozoa</taxon>
        <taxon>Arthropoda</taxon>
        <taxon>Chelicerata</taxon>
        <taxon>Arachnida</taxon>
        <taxon>Acari</taxon>
        <taxon>Parasitiformes</taxon>
        <taxon>Ixodida</taxon>
        <taxon>Ixodoidea</taxon>
        <taxon>Ixodidae</taxon>
        <taxon>Hyalomminae</taxon>
        <taxon>Hyalomma</taxon>
    </lineage>
</organism>
<reference evidence="1" key="1">
    <citation type="submission" date="2020-05" db="EMBL/GenBank/DDBJ databases">
        <title>Large-scale comparative analyses of tick genomes elucidate their genetic diversity and vector capacities.</title>
        <authorList>
            <person name="Jia N."/>
            <person name="Wang J."/>
            <person name="Shi W."/>
            <person name="Du L."/>
            <person name="Sun Y."/>
            <person name="Zhan W."/>
            <person name="Jiang J."/>
            <person name="Wang Q."/>
            <person name="Zhang B."/>
            <person name="Ji P."/>
            <person name="Sakyi L.B."/>
            <person name="Cui X."/>
            <person name="Yuan T."/>
            <person name="Jiang B."/>
            <person name="Yang W."/>
            <person name="Lam T.T.-Y."/>
            <person name="Chang Q."/>
            <person name="Ding S."/>
            <person name="Wang X."/>
            <person name="Zhu J."/>
            <person name="Ruan X."/>
            <person name="Zhao L."/>
            <person name="Wei J."/>
            <person name="Que T."/>
            <person name="Du C."/>
            <person name="Cheng J."/>
            <person name="Dai P."/>
            <person name="Han X."/>
            <person name="Huang E."/>
            <person name="Gao Y."/>
            <person name="Liu J."/>
            <person name="Shao H."/>
            <person name="Ye R."/>
            <person name="Li L."/>
            <person name="Wei W."/>
            <person name="Wang X."/>
            <person name="Wang C."/>
            <person name="Yang T."/>
            <person name="Huo Q."/>
            <person name="Li W."/>
            <person name="Guo W."/>
            <person name="Chen H."/>
            <person name="Zhou L."/>
            <person name="Ni X."/>
            <person name="Tian J."/>
            <person name="Zhou Y."/>
            <person name="Sheng Y."/>
            <person name="Liu T."/>
            <person name="Pan Y."/>
            <person name="Xia L."/>
            <person name="Li J."/>
            <person name="Zhao F."/>
            <person name="Cao W."/>
        </authorList>
    </citation>
    <scope>NUCLEOTIDE SEQUENCE</scope>
    <source>
        <strain evidence="1">Hyas-2018</strain>
    </source>
</reference>
<accession>A0ACB7SU20</accession>
<gene>
    <name evidence="1" type="ORF">HPB50_008859</name>
</gene>
<dbReference type="Proteomes" id="UP000821845">
    <property type="component" value="Chromosome 2"/>
</dbReference>
<name>A0ACB7SU20_HYAAI</name>
<dbReference type="EMBL" id="CM023482">
    <property type="protein sequence ID" value="KAH6938353.1"/>
    <property type="molecule type" value="Genomic_DNA"/>
</dbReference>
<evidence type="ECO:0000313" key="2">
    <source>
        <dbReference type="Proteomes" id="UP000821845"/>
    </source>
</evidence>